<protein>
    <submittedName>
        <fullName evidence="1">Uncharacterized protein</fullName>
    </submittedName>
</protein>
<keyword evidence="2" id="KW-1185">Reference proteome</keyword>
<dbReference type="EMBL" id="KZ293697">
    <property type="protein sequence ID" value="PBK84597.1"/>
    <property type="molecule type" value="Genomic_DNA"/>
</dbReference>
<evidence type="ECO:0000313" key="1">
    <source>
        <dbReference type="EMBL" id="PBK84597.1"/>
    </source>
</evidence>
<organism evidence="1 2">
    <name type="scientific">Armillaria gallica</name>
    <name type="common">Bulbous honey fungus</name>
    <name type="synonym">Armillaria bulbosa</name>
    <dbReference type="NCBI Taxonomy" id="47427"/>
    <lineage>
        <taxon>Eukaryota</taxon>
        <taxon>Fungi</taxon>
        <taxon>Dikarya</taxon>
        <taxon>Basidiomycota</taxon>
        <taxon>Agaricomycotina</taxon>
        <taxon>Agaricomycetes</taxon>
        <taxon>Agaricomycetidae</taxon>
        <taxon>Agaricales</taxon>
        <taxon>Marasmiineae</taxon>
        <taxon>Physalacriaceae</taxon>
        <taxon>Armillaria</taxon>
    </lineage>
</organism>
<name>A0A2H3D6A3_ARMGA</name>
<sequence length="515" mass="57599">MFYGAPAMPNPQLASSRSRERMHLFKTYSQFSFDSSNGGATAVEFSHKKTDEKPCENLTSRSAFFTKSRWYPGAYSQISGAIGRASSRTVILNKGFAPNPVISASDPMKDELDRLQKIEKGIAERYGIPSVSYVDSVHLFQVVKDRANKTKDKESLSDLQTLDIILERRMELKTSDPSSHGLTEQASALSAELEHGTHFSCSVLLQHPHVHCHVFGPQYASHKTHPAGTRQVAVEVAQSEEIRRVAMKGTAMNAAVKVDLRVALEKYEEYKHVGVFSVPGSLTTIVKEESECPVNYFHPEHLNTPPKFSMGKDKDTLSSQAPEIPHIWSRSSDSDHFHGNMLSSVYLLEMLGRNIMKASRRIWSLLQMQKVSLKASQLLPDTRKNLSVIRLSNKQTGAKIGAISASSALDGISLIAPYTRCQTLLPFKLSVSRIKILTCNDYITEVGEIHRAYKQKVDSTIFDTINIYIPKLRETRTDYKASDEKMTECLPSHEVVVSGSIMWMRPAECFAHQES</sequence>
<reference evidence="2" key="1">
    <citation type="journal article" date="2017" name="Nat. Ecol. Evol.">
        <title>Genome expansion and lineage-specific genetic innovations in the forest pathogenic fungi Armillaria.</title>
        <authorList>
            <person name="Sipos G."/>
            <person name="Prasanna A.N."/>
            <person name="Walter M.C."/>
            <person name="O'Connor E."/>
            <person name="Balint B."/>
            <person name="Krizsan K."/>
            <person name="Kiss B."/>
            <person name="Hess J."/>
            <person name="Varga T."/>
            <person name="Slot J."/>
            <person name="Riley R."/>
            <person name="Boka B."/>
            <person name="Rigling D."/>
            <person name="Barry K."/>
            <person name="Lee J."/>
            <person name="Mihaltcheva S."/>
            <person name="LaButti K."/>
            <person name="Lipzen A."/>
            <person name="Waldron R."/>
            <person name="Moloney N.M."/>
            <person name="Sperisen C."/>
            <person name="Kredics L."/>
            <person name="Vagvoelgyi C."/>
            <person name="Patrignani A."/>
            <person name="Fitzpatrick D."/>
            <person name="Nagy I."/>
            <person name="Doyle S."/>
            <person name="Anderson J.B."/>
            <person name="Grigoriev I.V."/>
            <person name="Gueldener U."/>
            <person name="Muensterkoetter M."/>
            <person name="Nagy L.G."/>
        </authorList>
    </citation>
    <scope>NUCLEOTIDE SEQUENCE [LARGE SCALE GENOMIC DNA]</scope>
    <source>
        <strain evidence="2">Ar21-2</strain>
    </source>
</reference>
<dbReference type="Proteomes" id="UP000217790">
    <property type="component" value="Unassembled WGS sequence"/>
</dbReference>
<evidence type="ECO:0000313" key="2">
    <source>
        <dbReference type="Proteomes" id="UP000217790"/>
    </source>
</evidence>
<accession>A0A2H3D6A3</accession>
<proteinExistence type="predicted"/>
<gene>
    <name evidence="1" type="ORF">ARMGADRAFT_1037073</name>
</gene>
<dbReference type="AlphaFoldDB" id="A0A2H3D6A3"/>
<dbReference type="InParanoid" id="A0A2H3D6A3"/>